<dbReference type="OrthoDB" id="9803333at2"/>
<comment type="similarity">
    <text evidence="1">Belongs to the short-chain dehydrogenases/reductases (SDR) family.</text>
</comment>
<dbReference type="Proteomes" id="UP000184609">
    <property type="component" value="Unassembled WGS sequence"/>
</dbReference>
<dbReference type="PANTHER" id="PTHR43477:SF1">
    <property type="entry name" value="DIHYDROANTICAPSIN 7-DEHYDROGENASE"/>
    <property type="match status" value="1"/>
</dbReference>
<proteinExistence type="inferred from homology"/>
<organism evidence="3 4">
    <name type="scientific">Algoriphagus zhangzhouensis</name>
    <dbReference type="NCBI Taxonomy" id="1073327"/>
    <lineage>
        <taxon>Bacteria</taxon>
        <taxon>Pseudomonadati</taxon>
        <taxon>Bacteroidota</taxon>
        <taxon>Cytophagia</taxon>
        <taxon>Cytophagales</taxon>
        <taxon>Cyclobacteriaceae</taxon>
        <taxon>Algoriphagus</taxon>
    </lineage>
</organism>
<keyword evidence="2" id="KW-0560">Oxidoreductase</keyword>
<dbReference type="RefSeq" id="WP_073570768.1">
    <property type="nucleotide sequence ID" value="NZ_FRXN01000001.1"/>
</dbReference>
<protein>
    <submittedName>
        <fullName evidence="3">NAD(P)-dependent dehydrogenase, short-chain alcohol dehydrogenase family</fullName>
    </submittedName>
</protein>
<keyword evidence="4" id="KW-1185">Reference proteome</keyword>
<dbReference type="InterPro" id="IPR002347">
    <property type="entry name" value="SDR_fam"/>
</dbReference>
<dbReference type="STRING" id="1073327.SAMN04488108_1167"/>
<accession>A0A1M7Z7T4</accession>
<dbReference type="GO" id="GO:0016491">
    <property type="term" value="F:oxidoreductase activity"/>
    <property type="evidence" value="ECO:0007669"/>
    <property type="project" value="UniProtKB-KW"/>
</dbReference>
<name>A0A1M7Z7T4_9BACT</name>
<dbReference type="InterPro" id="IPR036291">
    <property type="entry name" value="NAD(P)-bd_dom_sf"/>
</dbReference>
<evidence type="ECO:0000256" key="2">
    <source>
        <dbReference type="ARBA" id="ARBA00023002"/>
    </source>
</evidence>
<dbReference type="EMBL" id="FRXN01000001">
    <property type="protein sequence ID" value="SHO60997.1"/>
    <property type="molecule type" value="Genomic_DNA"/>
</dbReference>
<reference evidence="4" key="1">
    <citation type="submission" date="2016-12" db="EMBL/GenBank/DDBJ databases">
        <authorList>
            <person name="Varghese N."/>
            <person name="Submissions S."/>
        </authorList>
    </citation>
    <scope>NUCLEOTIDE SEQUENCE [LARGE SCALE GENOMIC DNA]</scope>
    <source>
        <strain evidence="4">DSM 25035</strain>
    </source>
</reference>
<dbReference type="Gene3D" id="3.40.50.720">
    <property type="entry name" value="NAD(P)-binding Rossmann-like Domain"/>
    <property type="match status" value="1"/>
</dbReference>
<dbReference type="Pfam" id="PF13561">
    <property type="entry name" value="adh_short_C2"/>
    <property type="match status" value="1"/>
</dbReference>
<dbReference type="SUPFAM" id="SSF51735">
    <property type="entry name" value="NAD(P)-binding Rossmann-fold domains"/>
    <property type="match status" value="1"/>
</dbReference>
<dbReference type="InterPro" id="IPR051122">
    <property type="entry name" value="SDR_DHRS6-like"/>
</dbReference>
<gene>
    <name evidence="3" type="ORF">SAMN04488108_1167</name>
</gene>
<evidence type="ECO:0000256" key="1">
    <source>
        <dbReference type="ARBA" id="ARBA00006484"/>
    </source>
</evidence>
<dbReference type="PRINTS" id="PR00081">
    <property type="entry name" value="GDHRDH"/>
</dbReference>
<evidence type="ECO:0000313" key="4">
    <source>
        <dbReference type="Proteomes" id="UP000184609"/>
    </source>
</evidence>
<dbReference type="CDD" id="cd05233">
    <property type="entry name" value="SDR_c"/>
    <property type="match status" value="1"/>
</dbReference>
<dbReference type="PANTHER" id="PTHR43477">
    <property type="entry name" value="DIHYDROANTICAPSIN 7-DEHYDROGENASE"/>
    <property type="match status" value="1"/>
</dbReference>
<dbReference type="AlphaFoldDB" id="A0A1M7Z7T4"/>
<evidence type="ECO:0000313" key="3">
    <source>
        <dbReference type="EMBL" id="SHO60997.1"/>
    </source>
</evidence>
<sequence>MKNYLVIGCSSGIGQAIFTTLAQEHQVTGTYYKNQPQKLPSKSSVHYLNVLDEDFDFSFIPEKLDGLVYCPGSIQLKPFHRFKEEDFIKDFQLQVTGAVKVIQASLPSLKKSEQASIVLFSTVAVQNGFNFHSLVSSSKGAIEGLTRALSAELAPKIRVNCIAPSITDTPLAHSILSTPEKKEANAQRHPLKDIGSPEDIANAAMFLLGDKSKWITGQILHLDGGIGTIR</sequence>